<dbReference type="PROSITE" id="PS51746">
    <property type="entry name" value="PPM_2"/>
    <property type="match status" value="1"/>
</dbReference>
<dbReference type="InterPro" id="IPR008271">
    <property type="entry name" value="Ser/Thr_kinase_AS"/>
</dbReference>
<dbReference type="GO" id="GO:0043169">
    <property type="term" value="F:cation binding"/>
    <property type="evidence" value="ECO:0007669"/>
    <property type="project" value="InterPro"/>
</dbReference>
<evidence type="ECO:0000256" key="5">
    <source>
        <dbReference type="ARBA" id="ARBA00022777"/>
    </source>
</evidence>
<evidence type="ECO:0000256" key="3">
    <source>
        <dbReference type="ARBA" id="ARBA00022679"/>
    </source>
</evidence>
<keyword evidence="5" id="KW-0418">Kinase</keyword>
<evidence type="ECO:0000259" key="14">
    <source>
        <dbReference type="PROSITE" id="PS51746"/>
    </source>
</evidence>
<dbReference type="FunFam" id="3.30.200.20:FF:000042">
    <property type="entry name" value="Aurora kinase A"/>
    <property type="match status" value="1"/>
</dbReference>
<evidence type="ECO:0000256" key="1">
    <source>
        <dbReference type="ARBA" id="ARBA00004170"/>
    </source>
</evidence>
<evidence type="ECO:0000256" key="7">
    <source>
        <dbReference type="PIRSR" id="PIRSR630616-1"/>
    </source>
</evidence>
<dbReference type="SMART" id="SM00332">
    <property type="entry name" value="PP2Cc"/>
    <property type="match status" value="1"/>
</dbReference>
<feature type="compositionally biased region" description="Polar residues" evidence="12">
    <location>
        <begin position="484"/>
        <end position="496"/>
    </location>
</feature>
<dbReference type="PROSITE" id="PS50011">
    <property type="entry name" value="PROTEIN_KINASE_DOM"/>
    <property type="match status" value="1"/>
</dbReference>
<evidence type="ECO:0000256" key="9">
    <source>
        <dbReference type="PIRSR" id="PIRSR630616-3"/>
    </source>
</evidence>
<comment type="similarity">
    <text evidence="11">Belongs to the PP2C family.</text>
</comment>
<evidence type="ECO:0000256" key="4">
    <source>
        <dbReference type="ARBA" id="ARBA00022741"/>
    </source>
</evidence>
<evidence type="ECO:0000256" key="12">
    <source>
        <dbReference type="SAM" id="MobiDB-lite"/>
    </source>
</evidence>
<dbReference type="GO" id="GO:0016020">
    <property type="term" value="C:membrane"/>
    <property type="evidence" value="ECO:0007669"/>
    <property type="project" value="UniProtKB-SubCell"/>
</dbReference>
<dbReference type="Pfam" id="PF00069">
    <property type="entry name" value="Pkinase"/>
    <property type="match status" value="1"/>
</dbReference>
<feature type="binding site" evidence="8 10">
    <location>
        <position position="621"/>
    </location>
    <ligand>
        <name>ATP</name>
        <dbReference type="ChEBI" id="CHEBI:30616"/>
    </ligand>
</feature>
<dbReference type="Proteomes" id="UP000694044">
    <property type="component" value="Unassembled WGS sequence"/>
</dbReference>
<keyword evidence="11" id="KW-0904">Protein phosphatase</keyword>
<reference evidence="15" key="1">
    <citation type="submission" date="2021-02" db="EMBL/GenBank/DDBJ databases">
        <authorList>
            <person name="Palmer J.M."/>
        </authorList>
    </citation>
    <scope>NUCLEOTIDE SEQUENCE</scope>
    <source>
        <strain evidence="15">SCRP734</strain>
    </source>
</reference>
<comment type="caution">
    <text evidence="15">The sequence shown here is derived from an EMBL/GenBank/DDBJ whole genome shotgun (WGS) entry which is preliminary data.</text>
</comment>
<dbReference type="GO" id="GO:0004721">
    <property type="term" value="F:phosphoprotein phosphatase activity"/>
    <property type="evidence" value="ECO:0007669"/>
    <property type="project" value="UniProtKB-KW"/>
</dbReference>
<dbReference type="InterPro" id="IPR017441">
    <property type="entry name" value="Protein_kinase_ATP_BS"/>
</dbReference>
<feature type="active site" description="Proton acceptor" evidence="7">
    <location>
        <position position="728"/>
    </location>
</feature>
<feature type="region of interest" description="Disordered" evidence="12">
    <location>
        <begin position="1"/>
        <end position="127"/>
    </location>
</feature>
<evidence type="ECO:0008006" key="17">
    <source>
        <dbReference type="Google" id="ProtNLM"/>
    </source>
</evidence>
<dbReference type="GO" id="GO:0004674">
    <property type="term" value="F:protein serine/threonine kinase activity"/>
    <property type="evidence" value="ECO:0007669"/>
    <property type="project" value="UniProtKB-KW"/>
</dbReference>
<dbReference type="SMART" id="SM00220">
    <property type="entry name" value="S_TKc"/>
    <property type="match status" value="1"/>
</dbReference>
<feature type="compositionally biased region" description="Polar residues" evidence="12">
    <location>
        <begin position="295"/>
        <end position="304"/>
    </location>
</feature>
<keyword evidence="2" id="KW-0723">Serine/threonine-protein kinase</keyword>
<dbReference type="PROSITE" id="PS01032">
    <property type="entry name" value="PPM_1"/>
    <property type="match status" value="1"/>
</dbReference>
<feature type="compositionally biased region" description="Acidic residues" evidence="12">
    <location>
        <begin position="374"/>
        <end position="388"/>
    </location>
</feature>
<dbReference type="InterPro" id="IPR030616">
    <property type="entry name" value="Aur-like"/>
</dbReference>
<feature type="region of interest" description="Disordered" evidence="12">
    <location>
        <begin position="325"/>
        <end position="356"/>
    </location>
</feature>
<feature type="region of interest" description="Disordered" evidence="12">
    <location>
        <begin position="986"/>
        <end position="1011"/>
    </location>
</feature>
<feature type="region of interest" description="Disordered" evidence="12">
    <location>
        <begin position="370"/>
        <end position="410"/>
    </location>
</feature>
<feature type="compositionally biased region" description="Acidic residues" evidence="12">
    <location>
        <begin position="261"/>
        <end position="283"/>
    </location>
</feature>
<dbReference type="CDD" id="cd14008">
    <property type="entry name" value="STKc_LKB1_CaMKK"/>
    <property type="match status" value="1"/>
</dbReference>
<keyword evidence="6 8" id="KW-0067">ATP-binding</keyword>
<evidence type="ECO:0000313" key="16">
    <source>
        <dbReference type="Proteomes" id="UP000694044"/>
    </source>
</evidence>
<dbReference type="FunFam" id="3.60.40.10:FF:000167">
    <property type="entry name" value="Protein phosphatase 2C"/>
    <property type="match status" value="1"/>
</dbReference>
<dbReference type="CDD" id="cd00143">
    <property type="entry name" value="PP2Cc"/>
    <property type="match status" value="1"/>
</dbReference>
<dbReference type="InterPro" id="IPR000222">
    <property type="entry name" value="PP2C_BS"/>
</dbReference>
<dbReference type="OrthoDB" id="68483at2759"/>
<keyword evidence="4 8" id="KW-0547">Nucleotide-binding</keyword>
<dbReference type="EMBL" id="JAGDFM010000398">
    <property type="protein sequence ID" value="KAG7378764.1"/>
    <property type="molecule type" value="Genomic_DNA"/>
</dbReference>
<feature type="binding site" evidence="8">
    <location>
        <position position="746"/>
    </location>
    <ligand>
        <name>ATP</name>
        <dbReference type="ChEBI" id="CHEBI:30616"/>
    </ligand>
</feature>
<evidence type="ECO:0000256" key="2">
    <source>
        <dbReference type="ARBA" id="ARBA00022527"/>
    </source>
</evidence>
<keyword evidence="16" id="KW-1185">Reference proteome</keyword>
<dbReference type="InterPro" id="IPR000719">
    <property type="entry name" value="Prot_kinase_dom"/>
</dbReference>
<dbReference type="PROSITE" id="PS00107">
    <property type="entry name" value="PROTEIN_KINASE_ATP"/>
    <property type="match status" value="1"/>
</dbReference>
<evidence type="ECO:0000256" key="11">
    <source>
        <dbReference type="RuleBase" id="RU003465"/>
    </source>
</evidence>
<keyword evidence="11" id="KW-0378">Hydrolase</keyword>
<feature type="region of interest" description="Disordered" evidence="12">
    <location>
        <begin position="144"/>
        <end position="307"/>
    </location>
</feature>
<name>A0A8T1VH36_9STRA</name>
<sequence>MGCRASKPLPPPPASVNASSAPEKAADKGSDDDESVHGKPPSDALLRLAMEAEKVVKPGDIKDEQDRPGPGDLEVVSGSPLKSLKQQSILGDQQPEDAAASSMLPDVSYSMRGNSGPVATQKPVDTLDQPVTVVGSIRKNVGVQNVPRQGSSAGGAQSSVIVPLQQPQVARGPGWVSGPAPRGRRAPIPTGYRAPQGAGGPVPRGSLPTTRGRGRPIHVVVPGDRSMTQGQPLPVVGNPPSPENKSPNIKFNRKGESSNSEADDDSDEDIEKEDEEVEDWDLGEEGRAVALTPVVTPSRNNSPTKAREEAVYVKNDLIKVRGSVVMQGSPLEKTEQDVTPSPVPPRRASGFQPKFRPALDLADDIENVLSDSDASSDDSDDDDVDESDDCVHDWLDGPGDPSPTLPPVRRVVSPLKPVTPLTSAREVLQASAVTQPQTVHPNSRHLYGLTIVPPANCGSPTHMNSNSTGATTPLPPGRTPQPPSYRQGNMSPTRSAGANLHTVVGPTSPLKQPSYRSGIVSNLAPAVVPLVMVGDQSPAKVAASPSSSPAAAAIRDTKVVKKKKAELPQHNLPHPVPKFGDWLNSRTMINNYIILETLGTGGYAEVKLCKEKQSGKLFAMKFISRDVMKKDKLGKQSKLDDIKREIAIMKKLNHPNVLRLYEVMDDPKMNKLFLVLEFMKHGDMLSFQKKKHPQGMLENLRDRDLHSVFLQVILGLAYLHEQKIVHGDIKPQNLLVGEKDVVKIADFGISQSLYGSKQKIADVAGTPAFMSPEMCSGEEYSGQLADVWALGATIFMLKFGNPPFLAKSAMQMFERIQNDPLVFPSAIDPLLAHLLDGMLTKSPQKRLTLLDVMVHPWVTKNEKHSLALDAANRPSRPITVSKDEIERAVGANHIAIMVNIRKQMLKRLKRARERIAVKEKPATEWENSNLVFAQSPKSINAKISAKANKVFAATSDSVSAEQTLDKRQVLSTEEIDYRSQLFSRKKASNKNALEAAPPSGEDHFSKSGGAAAHTHQINHIVHDSLDDEDAFSDDDDELAVSQSPQLLDELLLTTLSMPPLAKASGDSAGTTSLFATRNEIDRNSSKFASSSTISTNSGGAASYLSLGRSTGRYDDVRFYGESPALAVSYGVSSLEGRRNTQEDRWVVFPSITTTLDNSNGSLPSWATETAYVGIYDGHGGEECANILHEQLHTWIFRSQEAPSLAAKDLQDCFESLDASVCDYLLHKDDLSGSTATGLVLRPAANGNMLLTIAHVGDCRLVLGKRDGRTLELTQDHRLTVDAERERVVQLGGRVVNNRVNGVMAITRAFGDLEFKGMLDPHHGSSGSSGLGRAFRDNEKVPPLLTAKPDVSDVELDPNEDHFLLLACDGLWDVLTSEEATAIFRERVELHGDLQLAAHELAQEGIRRYSNDNITVIAVLIQPPAS</sequence>
<protein>
    <recommendedName>
        <fullName evidence="17">CAMKK/CAMKK-META protein kinase</fullName>
    </recommendedName>
</protein>
<comment type="subcellular location">
    <subcellularLocation>
        <location evidence="1">Membrane</location>
        <topology evidence="1">Peripheral membrane protein</topology>
    </subcellularLocation>
</comment>
<dbReference type="Pfam" id="PF00481">
    <property type="entry name" value="PP2C"/>
    <property type="match status" value="1"/>
</dbReference>
<feature type="compositionally biased region" description="Polar residues" evidence="12">
    <location>
        <begin position="458"/>
        <end position="470"/>
    </location>
</feature>
<feature type="cross-link" description="Glycyl lysine isopeptide (Lys-Gly) (interchain with G-Cter in SUMO2)" evidence="9">
    <location>
        <position position="730"/>
    </location>
</feature>
<dbReference type="FunFam" id="1.10.510.10:FF:000571">
    <property type="entry name" value="Maternal embryonic leucine zipper kinase"/>
    <property type="match status" value="1"/>
</dbReference>
<dbReference type="GO" id="GO:0005524">
    <property type="term" value="F:ATP binding"/>
    <property type="evidence" value="ECO:0007669"/>
    <property type="project" value="UniProtKB-UniRule"/>
</dbReference>
<dbReference type="InterPro" id="IPR001932">
    <property type="entry name" value="PPM-type_phosphatase-like_dom"/>
</dbReference>
<feature type="domain" description="PPM-type phosphatase" evidence="14">
    <location>
        <begin position="1128"/>
        <end position="1420"/>
    </location>
</feature>
<evidence type="ECO:0000256" key="8">
    <source>
        <dbReference type="PIRSR" id="PIRSR630616-2"/>
    </source>
</evidence>
<evidence type="ECO:0000259" key="13">
    <source>
        <dbReference type="PROSITE" id="PS50011"/>
    </source>
</evidence>
<evidence type="ECO:0000313" key="15">
    <source>
        <dbReference type="EMBL" id="KAG7378764.1"/>
    </source>
</evidence>
<accession>A0A8T1VH36</accession>
<gene>
    <name evidence="15" type="ORF">PHYPSEUDO_009518</name>
</gene>
<keyword evidence="3" id="KW-0808">Transferase</keyword>
<dbReference type="PANTHER" id="PTHR24350">
    <property type="entry name" value="SERINE/THREONINE-PROTEIN KINASE IAL-RELATED"/>
    <property type="match status" value="1"/>
</dbReference>
<evidence type="ECO:0000256" key="10">
    <source>
        <dbReference type="PROSITE-ProRule" id="PRU10141"/>
    </source>
</evidence>
<proteinExistence type="inferred from homology"/>
<feature type="compositionally biased region" description="Low complexity" evidence="12">
    <location>
        <begin position="149"/>
        <end position="159"/>
    </location>
</feature>
<feature type="domain" description="Protein kinase" evidence="13">
    <location>
        <begin position="592"/>
        <end position="858"/>
    </location>
</feature>
<feature type="compositionally biased region" description="Basic and acidic residues" evidence="12">
    <location>
        <begin position="50"/>
        <end position="69"/>
    </location>
</feature>
<dbReference type="PROSITE" id="PS00108">
    <property type="entry name" value="PROTEIN_KINASE_ST"/>
    <property type="match status" value="1"/>
</dbReference>
<feature type="region of interest" description="Disordered" evidence="12">
    <location>
        <begin position="458"/>
        <end position="511"/>
    </location>
</feature>
<organism evidence="15 16">
    <name type="scientific">Phytophthora pseudosyringae</name>
    <dbReference type="NCBI Taxonomy" id="221518"/>
    <lineage>
        <taxon>Eukaryota</taxon>
        <taxon>Sar</taxon>
        <taxon>Stramenopiles</taxon>
        <taxon>Oomycota</taxon>
        <taxon>Peronosporomycetes</taxon>
        <taxon>Peronosporales</taxon>
        <taxon>Peronosporaceae</taxon>
        <taxon>Phytophthora</taxon>
    </lineage>
</organism>
<feature type="compositionally biased region" description="Pro residues" evidence="12">
    <location>
        <begin position="473"/>
        <end position="483"/>
    </location>
</feature>
<evidence type="ECO:0000256" key="6">
    <source>
        <dbReference type="ARBA" id="ARBA00022840"/>
    </source>
</evidence>